<keyword evidence="3 4" id="KW-0067">ATP-binding</keyword>
<evidence type="ECO:0000256" key="4">
    <source>
        <dbReference type="RuleBase" id="RU366026"/>
    </source>
</evidence>
<keyword evidence="7" id="KW-1185">Reference proteome</keyword>
<keyword evidence="2 4" id="KW-0547">Nucleotide-binding</keyword>
<dbReference type="InterPro" id="IPR029499">
    <property type="entry name" value="PduO-typ"/>
</dbReference>
<proteinExistence type="inferred from homology"/>
<dbReference type="EC" id="2.5.1.17" evidence="4"/>
<dbReference type="NCBIfam" id="TIGR00636">
    <property type="entry name" value="PduO_Nterm"/>
    <property type="match status" value="1"/>
</dbReference>
<comment type="caution">
    <text evidence="6">The sequence shown here is derived from an EMBL/GenBank/DDBJ whole genome shotgun (WGS) entry which is preliminary data.</text>
</comment>
<feature type="domain" description="Cobalamin adenosyltransferase-like" evidence="5">
    <location>
        <begin position="7"/>
        <end position="193"/>
    </location>
</feature>
<dbReference type="PANTHER" id="PTHR12213">
    <property type="entry name" value="CORRINOID ADENOSYLTRANSFERASE"/>
    <property type="match status" value="1"/>
</dbReference>
<evidence type="ECO:0000256" key="2">
    <source>
        <dbReference type="ARBA" id="ARBA00022741"/>
    </source>
</evidence>
<keyword evidence="4" id="KW-0169">Cobalamin biosynthesis</keyword>
<comment type="pathway">
    <text evidence="4">Cofactor biosynthesis; adenosylcobalamin biosynthesis; adenosylcobalamin from cob(II)yrinate a,c-diamide: step 2/7.</text>
</comment>
<dbReference type="Gene3D" id="1.20.1200.10">
    <property type="entry name" value="Cobalamin adenosyltransferase-like"/>
    <property type="match status" value="1"/>
</dbReference>
<comment type="similarity">
    <text evidence="4">Belongs to the Cob(I)alamin adenosyltransferase family.</text>
</comment>
<evidence type="ECO:0000256" key="1">
    <source>
        <dbReference type="ARBA" id="ARBA00022679"/>
    </source>
</evidence>
<dbReference type="InterPro" id="IPR016030">
    <property type="entry name" value="CblAdoTrfase-like"/>
</dbReference>
<evidence type="ECO:0000256" key="3">
    <source>
        <dbReference type="ARBA" id="ARBA00022840"/>
    </source>
</evidence>
<dbReference type="InterPro" id="IPR036451">
    <property type="entry name" value="CblAdoTrfase-like_sf"/>
</dbReference>
<evidence type="ECO:0000259" key="5">
    <source>
        <dbReference type="Pfam" id="PF01923"/>
    </source>
</evidence>
<reference evidence="6 7" key="1">
    <citation type="submission" date="2023-04" db="EMBL/GenBank/DDBJ databases">
        <title>Marinoamorphus aggregata gen. nov., sp. Nov., isolate from tissue of brittle star Ophioplocus japonicus.</title>
        <authorList>
            <person name="Kawano K."/>
            <person name="Sawayama S."/>
            <person name="Nakagawa S."/>
        </authorList>
    </citation>
    <scope>NUCLEOTIDE SEQUENCE [LARGE SCALE GENOMIC DNA]</scope>
    <source>
        <strain evidence="6 7">NKW23</strain>
    </source>
</reference>
<evidence type="ECO:0000313" key="7">
    <source>
        <dbReference type="Proteomes" id="UP001239909"/>
    </source>
</evidence>
<comment type="catalytic activity">
    <reaction evidence="4">
        <text>2 cob(II)alamin + reduced [electron-transfer flavoprotein] + 2 ATP = 2 adenosylcob(III)alamin + 2 triphosphate + oxidized [electron-transfer flavoprotein] + 3 H(+)</text>
        <dbReference type="Rhea" id="RHEA:28671"/>
        <dbReference type="Rhea" id="RHEA-COMP:10685"/>
        <dbReference type="Rhea" id="RHEA-COMP:10686"/>
        <dbReference type="ChEBI" id="CHEBI:15378"/>
        <dbReference type="ChEBI" id="CHEBI:16304"/>
        <dbReference type="ChEBI" id="CHEBI:18036"/>
        <dbReference type="ChEBI" id="CHEBI:18408"/>
        <dbReference type="ChEBI" id="CHEBI:30616"/>
        <dbReference type="ChEBI" id="CHEBI:57692"/>
        <dbReference type="ChEBI" id="CHEBI:58307"/>
        <dbReference type="EC" id="2.5.1.17"/>
    </reaction>
</comment>
<dbReference type="PANTHER" id="PTHR12213:SF0">
    <property type="entry name" value="CORRINOID ADENOSYLTRANSFERASE MMAB"/>
    <property type="match status" value="1"/>
</dbReference>
<keyword evidence="1 4" id="KW-0808">Transferase</keyword>
<dbReference type="Pfam" id="PF01923">
    <property type="entry name" value="Cob_adeno_trans"/>
    <property type="match status" value="1"/>
</dbReference>
<protein>
    <recommendedName>
        <fullName evidence="4">Corrinoid adenosyltransferase</fullName>
        <ecNumber evidence="4">2.5.1.17</ecNumber>
    </recommendedName>
    <alternativeName>
        <fullName evidence="4">Cob(II)alamin adenosyltransferase</fullName>
    </alternativeName>
    <alternativeName>
        <fullName evidence="4">Cob(II)yrinic acid a,c-diamide adenosyltransferase</fullName>
    </alternativeName>
    <alternativeName>
        <fullName evidence="4">Cobinamide/cobalamin adenosyltransferase</fullName>
    </alternativeName>
</protein>
<gene>
    <name evidence="6" type="ORF">LNKW23_20600</name>
</gene>
<sequence>MVVLNRIYTRSGDAGETALGDGRRVGKDAARVEAYGTVDELNAVVGLARLAGGAVEGTPAEGTPAEAAPAGSAGEIDAALGRIQNELFDLGADLCRPEMARDAEAEYTPLRMVPGQVDRLEAEIDAMNAALAPLRSFVLPGGSALAAHLHHCRTVCRRAERLVVRLAREEEVNPAAIRYLNRLSDWFFVASRAANDNGARDVLWVPGQTR</sequence>
<dbReference type="EMBL" id="BSYI01000013">
    <property type="protein sequence ID" value="GMG82847.1"/>
    <property type="molecule type" value="Genomic_DNA"/>
</dbReference>
<name>A0ABQ6LHS9_9RHOB</name>
<accession>A0ABQ6LHS9</accession>
<dbReference type="RefSeq" id="WP_285671637.1">
    <property type="nucleotide sequence ID" value="NZ_BSYI01000013.1"/>
</dbReference>
<dbReference type="Proteomes" id="UP001239909">
    <property type="component" value="Unassembled WGS sequence"/>
</dbReference>
<evidence type="ECO:0000313" key="6">
    <source>
        <dbReference type="EMBL" id="GMG82847.1"/>
    </source>
</evidence>
<dbReference type="SUPFAM" id="SSF89028">
    <property type="entry name" value="Cobalamin adenosyltransferase-like"/>
    <property type="match status" value="1"/>
</dbReference>
<organism evidence="6 7">
    <name type="scientific">Paralimibaculum aggregatum</name>
    <dbReference type="NCBI Taxonomy" id="3036245"/>
    <lineage>
        <taxon>Bacteria</taxon>
        <taxon>Pseudomonadati</taxon>
        <taxon>Pseudomonadota</taxon>
        <taxon>Alphaproteobacteria</taxon>
        <taxon>Rhodobacterales</taxon>
        <taxon>Paracoccaceae</taxon>
        <taxon>Paralimibaculum</taxon>
    </lineage>
</organism>
<comment type="catalytic activity">
    <reaction evidence="4">
        <text>2 cob(II)yrinate a,c diamide + reduced [electron-transfer flavoprotein] + 2 ATP = 2 adenosylcob(III)yrinate a,c-diamide + 2 triphosphate + oxidized [electron-transfer flavoprotein] + 3 H(+)</text>
        <dbReference type="Rhea" id="RHEA:11528"/>
        <dbReference type="Rhea" id="RHEA-COMP:10685"/>
        <dbReference type="Rhea" id="RHEA-COMP:10686"/>
        <dbReference type="ChEBI" id="CHEBI:15378"/>
        <dbReference type="ChEBI" id="CHEBI:18036"/>
        <dbReference type="ChEBI" id="CHEBI:30616"/>
        <dbReference type="ChEBI" id="CHEBI:57692"/>
        <dbReference type="ChEBI" id="CHEBI:58307"/>
        <dbReference type="ChEBI" id="CHEBI:58503"/>
        <dbReference type="ChEBI" id="CHEBI:58537"/>
        <dbReference type="EC" id="2.5.1.17"/>
    </reaction>
</comment>